<organism evidence="2 3">
    <name type="scientific">Cupriavidus pinatubonensis</name>
    <dbReference type="NCBI Taxonomy" id="248026"/>
    <lineage>
        <taxon>Bacteria</taxon>
        <taxon>Pseudomonadati</taxon>
        <taxon>Pseudomonadota</taxon>
        <taxon>Betaproteobacteria</taxon>
        <taxon>Burkholderiales</taxon>
        <taxon>Burkholderiaceae</taxon>
        <taxon>Cupriavidus</taxon>
    </lineage>
</organism>
<dbReference type="Pfam" id="PF07811">
    <property type="entry name" value="TadE"/>
    <property type="match status" value="1"/>
</dbReference>
<sequence length="163" mass="17243">MKKRQKGVALVEFAITISLLLATCFAVTEFGRAIYTYNTLTKSVRDAARYLSTQAAGSAAAHATAQQLVVYGTPVVTNNQPTLVPGLTTSMVGICDAADVTCTSNMGQGSNPAINTVTVRISGYTFTPLLDILGFTRFYTGGSSSLTSISFSDISATMRQAYE</sequence>
<dbReference type="InterPro" id="IPR012495">
    <property type="entry name" value="TadE-like_dom"/>
</dbReference>
<keyword evidence="3" id="KW-1185">Reference proteome</keyword>
<evidence type="ECO:0000313" key="3">
    <source>
        <dbReference type="Proteomes" id="UP000701702"/>
    </source>
</evidence>
<evidence type="ECO:0000259" key="1">
    <source>
        <dbReference type="Pfam" id="PF07811"/>
    </source>
</evidence>
<reference evidence="2 3" key="1">
    <citation type="submission" date="2021-08" db="EMBL/GenBank/DDBJ databases">
        <authorList>
            <person name="Peeters C."/>
        </authorList>
    </citation>
    <scope>NUCLEOTIDE SEQUENCE [LARGE SCALE GENOMIC DNA]</scope>
    <source>
        <strain evidence="2 3">LMG 23994</strain>
    </source>
</reference>
<name>A0ABN7YJ31_9BURK</name>
<dbReference type="EMBL" id="CAJZAF010000010">
    <property type="protein sequence ID" value="CAG9172095.1"/>
    <property type="molecule type" value="Genomic_DNA"/>
</dbReference>
<proteinExistence type="predicted"/>
<dbReference type="Proteomes" id="UP000701702">
    <property type="component" value="Unassembled WGS sequence"/>
</dbReference>
<dbReference type="RefSeq" id="WP_224002165.1">
    <property type="nucleotide sequence ID" value="NZ_CAJZAF010000010.1"/>
</dbReference>
<feature type="domain" description="TadE-like" evidence="1">
    <location>
        <begin position="7"/>
        <end position="49"/>
    </location>
</feature>
<protein>
    <recommendedName>
        <fullName evidence="1">TadE-like domain-containing protein</fullName>
    </recommendedName>
</protein>
<comment type="caution">
    <text evidence="2">The sequence shown here is derived from an EMBL/GenBank/DDBJ whole genome shotgun (WGS) entry which is preliminary data.</text>
</comment>
<gene>
    <name evidence="2" type="ORF">LMG23994_02317</name>
</gene>
<evidence type="ECO:0000313" key="2">
    <source>
        <dbReference type="EMBL" id="CAG9172095.1"/>
    </source>
</evidence>
<accession>A0ABN7YJ31</accession>